<evidence type="ECO:0000313" key="4">
    <source>
        <dbReference type="RefSeq" id="XP_018017320.1"/>
    </source>
</evidence>
<dbReference type="RefSeq" id="XP_018017320.1">
    <property type="nucleotide sequence ID" value="XM_018161831.2"/>
</dbReference>
<dbReference type="KEGG" id="hazt:108673941"/>
<feature type="chain" id="PRO_5034371927" evidence="1">
    <location>
        <begin position="22"/>
        <end position="502"/>
    </location>
</feature>
<dbReference type="GO" id="GO:0016787">
    <property type="term" value="F:hydrolase activity"/>
    <property type="evidence" value="ECO:0007669"/>
    <property type="project" value="InterPro"/>
</dbReference>
<evidence type="ECO:0000313" key="3">
    <source>
        <dbReference type="Proteomes" id="UP000694843"/>
    </source>
</evidence>
<gene>
    <name evidence="4" type="primary">LOC108673941</name>
</gene>
<dbReference type="OMA" id="DVIMKPA"/>
<protein>
    <submittedName>
        <fullName evidence="4">Uncharacterized protein LOC108673941</fullName>
    </submittedName>
</protein>
<name>A0A8B7NUC9_HYAAZ</name>
<keyword evidence="3" id="KW-1185">Reference proteome</keyword>
<feature type="signal peptide" evidence="1">
    <location>
        <begin position="1"/>
        <end position="21"/>
    </location>
</feature>
<dbReference type="Proteomes" id="UP000694843">
    <property type="component" value="Unplaced"/>
</dbReference>
<organism evidence="3 4">
    <name type="scientific">Hyalella azteca</name>
    <name type="common">Amphipod</name>
    <dbReference type="NCBI Taxonomy" id="294128"/>
    <lineage>
        <taxon>Eukaryota</taxon>
        <taxon>Metazoa</taxon>
        <taxon>Ecdysozoa</taxon>
        <taxon>Arthropoda</taxon>
        <taxon>Crustacea</taxon>
        <taxon>Multicrustacea</taxon>
        <taxon>Malacostraca</taxon>
        <taxon>Eumalacostraca</taxon>
        <taxon>Peracarida</taxon>
        <taxon>Amphipoda</taxon>
        <taxon>Senticaudata</taxon>
        <taxon>Talitrida</taxon>
        <taxon>Talitroidea</taxon>
        <taxon>Hyalellidae</taxon>
        <taxon>Hyalella</taxon>
    </lineage>
</organism>
<evidence type="ECO:0000256" key="1">
    <source>
        <dbReference type="SAM" id="SignalP"/>
    </source>
</evidence>
<dbReference type="InterPro" id="IPR029058">
    <property type="entry name" value="AB_hydrolase_fold"/>
</dbReference>
<dbReference type="Gene3D" id="3.40.50.1820">
    <property type="entry name" value="alpha/beta hydrolase"/>
    <property type="match status" value="1"/>
</dbReference>
<sequence length="502" mass="54099">MNIFFIVVICLSTSWIGTASAACQKHQAGSSNIQNKAEEPIILAPLKDGIEAVLLLVPGAYINAAFYEPLGVAIQTTSSLKLWVGLVRPFVSDLPNPVQCSDDIEKTLSMMRDQGMVTSLIAVAGHSLGGVVMQDWISANLANVTSMILMASQLNNAEVANSSLATLHISGDLDGLEEITELEPTFRRLESSVSQDPEAVFRKPTVVLRDVNHMHFASGAPPPLVQSDDILSPLSEEEAHALLAVHMSAFLTSAMQAPPDEVADARALLQQDFYDTQDIMRPLAEMRELTSTGTLSPFATIGQQILSNLDPLFYSSLFVNDTSYEDLAPFESHQPVSTLVGDVAQVNTYSLVTDAGPLSSYSSAEELAIKFKNSDDLKKVLASTDAVFLDSNVTCLDVNQEAINAALSSGGVVVTGRYESRGRPILLRPDSAQQTGPEWLNAPVNYTLTDAGLEVQSASLVTAVSVPFGFDGMYYCKLMPPSRALEYIMIDSLRGTQPVARH</sequence>
<feature type="domain" description="Alpha/beta hydrolase fold-5" evidence="2">
    <location>
        <begin position="105"/>
        <end position="189"/>
    </location>
</feature>
<dbReference type="SUPFAM" id="SSF53474">
    <property type="entry name" value="alpha/beta-Hydrolases"/>
    <property type="match status" value="1"/>
</dbReference>
<dbReference type="InterPro" id="IPR029059">
    <property type="entry name" value="AB_hydrolase_5"/>
</dbReference>
<accession>A0A8B7NUC9</accession>
<dbReference type="GeneID" id="108673941"/>
<dbReference type="AlphaFoldDB" id="A0A8B7NUC9"/>
<reference evidence="4" key="1">
    <citation type="submission" date="2025-08" db="UniProtKB">
        <authorList>
            <consortium name="RefSeq"/>
        </authorList>
    </citation>
    <scope>IDENTIFICATION</scope>
    <source>
        <tissue evidence="4">Whole organism</tissue>
    </source>
</reference>
<proteinExistence type="predicted"/>
<keyword evidence="1" id="KW-0732">Signal</keyword>
<dbReference type="Pfam" id="PF12695">
    <property type="entry name" value="Abhydrolase_5"/>
    <property type="match status" value="1"/>
</dbReference>
<evidence type="ECO:0000259" key="2">
    <source>
        <dbReference type="Pfam" id="PF12695"/>
    </source>
</evidence>
<dbReference type="OrthoDB" id="6378924at2759"/>